<dbReference type="Gene3D" id="3.40.47.10">
    <property type="match status" value="1"/>
</dbReference>
<sequence length="380" mass="42226">MKKILDKQHFNQYTLDIKVICKKCFDLIEGYCHNGYVSDQGLSIKRWQKGMVHGMEMRFVSTGSYLPEHVVDNEFLSRIVETSDEWISSRTGIRQRRVTLCEGTACMAVKAAAKAIARTDINPLDIDIIIVATMSPDNSMPNTACEVQAEIGAMNAVCYDLSAACSGFVFALNTAYSFIKAGIYKTALVIGSEVLSKMIDWNDRSTCVLFGDGAGAAIVQAAETGVFESILGSDGTRKDALTCASRYINNPLVSRESMSSDESSLDYIKMEGQEVFKFVIKTIPLTIQQVIEKTEYTKDEIRYYVLHQANQRILESVAKKLKEPIEKFPMNLDKYGNTSAASIPILLDKMNKKNMLNRGDKIILSGFGGGLTWGTTLIEW</sequence>
<keyword evidence="5 14" id="KW-0276">Fatty acid metabolism</keyword>
<keyword evidence="8 14" id="KW-0511">Multifunctional enzyme</keyword>
<comment type="domain">
    <text evidence="14">The last Arg residue of the ACP-binding site is essential for the weak association between ACP/AcpP and FabH.</text>
</comment>
<dbReference type="EMBL" id="FRCP01000006">
    <property type="protein sequence ID" value="SHM12980.1"/>
    <property type="molecule type" value="Genomic_DNA"/>
</dbReference>
<dbReference type="GO" id="GO:0006633">
    <property type="term" value="P:fatty acid biosynthetic process"/>
    <property type="evidence" value="ECO:0007669"/>
    <property type="project" value="UniProtKB-UniRule"/>
</dbReference>
<dbReference type="NCBIfam" id="NF006829">
    <property type="entry name" value="PRK09352.1"/>
    <property type="match status" value="1"/>
</dbReference>
<dbReference type="NCBIfam" id="TIGR00747">
    <property type="entry name" value="fabH"/>
    <property type="match status" value="1"/>
</dbReference>
<feature type="region of interest" description="ACP-binding" evidence="14">
    <location>
        <begin position="308"/>
        <end position="312"/>
    </location>
</feature>
<dbReference type="EC" id="2.3.1.180" evidence="14"/>
<keyword evidence="14" id="KW-0963">Cytoplasm</keyword>
<comment type="pathway">
    <text evidence="1 14">Lipid metabolism; fatty acid biosynthesis.</text>
</comment>
<comment type="similarity">
    <text evidence="2 14">Belongs to the thiolase-like superfamily. FabH family.</text>
</comment>
<keyword evidence="6 14" id="KW-0443">Lipid metabolism</keyword>
<dbReference type="InterPro" id="IPR016039">
    <property type="entry name" value="Thiolase-like"/>
</dbReference>
<comment type="subunit">
    <text evidence="14">Homodimer.</text>
</comment>
<evidence type="ECO:0000256" key="6">
    <source>
        <dbReference type="ARBA" id="ARBA00023098"/>
    </source>
</evidence>
<dbReference type="GO" id="GO:0005737">
    <property type="term" value="C:cytoplasm"/>
    <property type="evidence" value="ECO:0007669"/>
    <property type="project" value="UniProtKB-SubCell"/>
</dbReference>
<keyword evidence="4 14" id="KW-0808">Transferase</keyword>
<evidence type="ECO:0000256" key="11">
    <source>
        <dbReference type="ARBA" id="ARBA00052407"/>
    </source>
</evidence>
<evidence type="ECO:0000259" key="16">
    <source>
        <dbReference type="Pfam" id="PF08545"/>
    </source>
</evidence>
<evidence type="ECO:0000256" key="7">
    <source>
        <dbReference type="ARBA" id="ARBA00023160"/>
    </source>
</evidence>
<evidence type="ECO:0000256" key="2">
    <source>
        <dbReference type="ARBA" id="ARBA00008642"/>
    </source>
</evidence>
<dbReference type="FunFam" id="3.40.47.10:FF:000004">
    <property type="entry name" value="3-oxoacyl-[acyl-carrier-protein] synthase 3"/>
    <property type="match status" value="1"/>
</dbReference>
<reference evidence="17 18" key="1">
    <citation type="submission" date="2016-11" db="EMBL/GenBank/DDBJ databases">
        <authorList>
            <person name="Jaros S."/>
            <person name="Januszkiewicz K."/>
            <person name="Wedrychowicz H."/>
        </authorList>
    </citation>
    <scope>NUCLEOTIDE SEQUENCE [LARGE SCALE GENOMIC DNA]</scope>
    <source>
        <strain evidence="17 18">DSM 15930</strain>
    </source>
</reference>
<organism evidence="17 18">
    <name type="scientific">Anaerosporobacter mobilis DSM 15930</name>
    <dbReference type="NCBI Taxonomy" id="1120996"/>
    <lineage>
        <taxon>Bacteria</taxon>
        <taxon>Bacillati</taxon>
        <taxon>Bacillota</taxon>
        <taxon>Clostridia</taxon>
        <taxon>Lachnospirales</taxon>
        <taxon>Lachnospiraceae</taxon>
        <taxon>Anaerosporobacter</taxon>
    </lineage>
</organism>
<dbReference type="InterPro" id="IPR013751">
    <property type="entry name" value="ACP_syn_III_N"/>
</dbReference>
<keyword evidence="18" id="KW-1185">Reference proteome</keyword>
<dbReference type="Pfam" id="PF08545">
    <property type="entry name" value="ACP_syn_III"/>
    <property type="match status" value="1"/>
</dbReference>
<comment type="catalytic activity">
    <reaction evidence="11">
        <text>(2S)-2-methylbutanoyl-CoA + malonyl-[ACP] + H(+) = (4S)-4-methyl-3-oxohexanoyl-[ACP] + CO2 + CoA</text>
        <dbReference type="Rhea" id="RHEA:42276"/>
        <dbReference type="Rhea" id="RHEA-COMP:9623"/>
        <dbReference type="Rhea" id="RHEA-COMP:17148"/>
        <dbReference type="ChEBI" id="CHEBI:15378"/>
        <dbReference type="ChEBI" id="CHEBI:16526"/>
        <dbReference type="ChEBI" id="CHEBI:57287"/>
        <dbReference type="ChEBI" id="CHEBI:78449"/>
        <dbReference type="ChEBI" id="CHEBI:88166"/>
        <dbReference type="ChEBI" id="CHEBI:167462"/>
        <dbReference type="EC" id="2.3.1.300"/>
    </reaction>
    <physiologicalReaction direction="left-to-right" evidence="11">
        <dbReference type="Rhea" id="RHEA:42277"/>
    </physiologicalReaction>
</comment>
<dbReference type="GO" id="GO:0004315">
    <property type="term" value="F:3-oxoacyl-[acyl-carrier-protein] synthase activity"/>
    <property type="evidence" value="ECO:0007669"/>
    <property type="project" value="InterPro"/>
</dbReference>
<dbReference type="CDD" id="cd00830">
    <property type="entry name" value="KAS_III"/>
    <property type="match status" value="1"/>
</dbReference>
<evidence type="ECO:0000256" key="10">
    <source>
        <dbReference type="ARBA" id="ARBA00051096"/>
    </source>
</evidence>
<comment type="subcellular location">
    <subcellularLocation>
        <location evidence="14">Cytoplasm</location>
    </subcellularLocation>
</comment>
<dbReference type="Proteomes" id="UP000184038">
    <property type="component" value="Unassembled WGS sequence"/>
</dbReference>
<evidence type="ECO:0000256" key="3">
    <source>
        <dbReference type="ARBA" id="ARBA00022516"/>
    </source>
</evidence>
<feature type="domain" description="Beta-ketoacyl-[acyl-carrier-protein] synthase III N-terminal" evidence="16">
    <location>
        <begin position="159"/>
        <end position="235"/>
    </location>
</feature>
<dbReference type="InterPro" id="IPR013747">
    <property type="entry name" value="ACP_syn_III_C"/>
</dbReference>
<evidence type="ECO:0000259" key="15">
    <source>
        <dbReference type="Pfam" id="PF08541"/>
    </source>
</evidence>
<dbReference type="UniPathway" id="UPA00094"/>
<comment type="function">
    <text evidence="14">Catalyzes the condensation reaction of fatty acid synthesis by the addition to an acyl acceptor of two carbons from malonyl-ACP. Catalyzes the first condensation reaction which initiates fatty acid synthesis and may therefore play a role in governing the total rate of fatty acid production. Possesses both acetoacetyl-ACP synthase and acetyl transacylase activities. Its substrate specificity determines the biosynthesis of branched-chain and/or straight-chain of fatty acids.</text>
</comment>
<feature type="active site" evidence="14">
    <location>
        <position position="307"/>
    </location>
</feature>
<proteinExistence type="inferred from homology"/>
<dbReference type="HAMAP" id="MF_01815">
    <property type="entry name" value="FabH"/>
    <property type="match status" value="1"/>
</dbReference>
<gene>
    <name evidence="14" type="primary">fabH</name>
    <name evidence="17" type="ORF">SAMN02746066_00924</name>
</gene>
<evidence type="ECO:0000256" key="9">
    <source>
        <dbReference type="ARBA" id="ARBA00023315"/>
    </source>
</evidence>
<dbReference type="PANTHER" id="PTHR43091">
    <property type="entry name" value="3-OXOACYL-[ACYL-CARRIER-PROTEIN] SYNTHASE"/>
    <property type="match status" value="1"/>
</dbReference>
<comment type="catalytic activity">
    <reaction evidence="10">
        <text>malonyl-[ACP] + acetyl-CoA + H(+) = 3-oxobutanoyl-[ACP] + CO2 + CoA</text>
        <dbReference type="Rhea" id="RHEA:12080"/>
        <dbReference type="Rhea" id="RHEA-COMP:9623"/>
        <dbReference type="Rhea" id="RHEA-COMP:9625"/>
        <dbReference type="ChEBI" id="CHEBI:15378"/>
        <dbReference type="ChEBI" id="CHEBI:16526"/>
        <dbReference type="ChEBI" id="CHEBI:57287"/>
        <dbReference type="ChEBI" id="CHEBI:57288"/>
        <dbReference type="ChEBI" id="CHEBI:78449"/>
        <dbReference type="ChEBI" id="CHEBI:78450"/>
        <dbReference type="EC" id="2.3.1.180"/>
    </reaction>
    <physiologicalReaction direction="left-to-right" evidence="10">
        <dbReference type="Rhea" id="RHEA:12081"/>
    </physiologicalReaction>
</comment>
<dbReference type="Pfam" id="PF08541">
    <property type="entry name" value="ACP_syn_III_C"/>
    <property type="match status" value="1"/>
</dbReference>
<evidence type="ECO:0000313" key="17">
    <source>
        <dbReference type="EMBL" id="SHM12980.1"/>
    </source>
</evidence>
<feature type="domain" description="Beta-ketoacyl-[acyl-carrier-protein] synthase III C-terminal" evidence="15">
    <location>
        <begin position="292"/>
        <end position="380"/>
    </location>
</feature>
<evidence type="ECO:0000256" key="1">
    <source>
        <dbReference type="ARBA" id="ARBA00005194"/>
    </source>
</evidence>
<dbReference type="AlphaFoldDB" id="A0A1M7G9L9"/>
<evidence type="ECO:0000256" key="13">
    <source>
        <dbReference type="ARBA" id="ARBA00052985"/>
    </source>
</evidence>
<evidence type="ECO:0000256" key="14">
    <source>
        <dbReference type="HAMAP-Rule" id="MF_01815"/>
    </source>
</evidence>
<name>A0A1M7G9L9_9FIRM</name>
<dbReference type="STRING" id="1120996.SAMN02746066_00924"/>
<keyword evidence="3 14" id="KW-0444">Lipid biosynthesis</keyword>
<evidence type="ECO:0000256" key="5">
    <source>
        <dbReference type="ARBA" id="ARBA00022832"/>
    </source>
</evidence>
<dbReference type="SUPFAM" id="SSF53901">
    <property type="entry name" value="Thiolase-like"/>
    <property type="match status" value="1"/>
</dbReference>
<comment type="catalytic activity">
    <reaction evidence="13">
        <text>3-methylbutanoyl-CoA + malonyl-[ACP] + H(+) = 5-methyl-3-oxohexanoyl-[ACP] + CO2 + CoA</text>
        <dbReference type="Rhea" id="RHEA:42272"/>
        <dbReference type="Rhea" id="RHEA-COMP:9623"/>
        <dbReference type="Rhea" id="RHEA-COMP:9941"/>
        <dbReference type="ChEBI" id="CHEBI:15378"/>
        <dbReference type="ChEBI" id="CHEBI:16526"/>
        <dbReference type="ChEBI" id="CHEBI:57287"/>
        <dbReference type="ChEBI" id="CHEBI:57345"/>
        <dbReference type="ChEBI" id="CHEBI:78449"/>
        <dbReference type="ChEBI" id="CHEBI:78822"/>
        <dbReference type="EC" id="2.3.1.300"/>
    </reaction>
    <physiologicalReaction direction="left-to-right" evidence="13">
        <dbReference type="Rhea" id="RHEA:42273"/>
    </physiologicalReaction>
</comment>
<dbReference type="InterPro" id="IPR004655">
    <property type="entry name" value="FabH"/>
</dbReference>
<protein>
    <recommendedName>
        <fullName evidence="14">Beta-ketoacyl-[acyl-carrier-protein] synthase III</fullName>
        <shortName evidence="14">Beta-ketoacyl-ACP synthase III</shortName>
        <shortName evidence="14">KAS III</shortName>
        <ecNumber evidence="14">2.3.1.180</ecNumber>
    </recommendedName>
    <alternativeName>
        <fullName evidence="14">3-oxoacyl-[acyl-carrier-protein] synthase 3</fullName>
    </alternativeName>
    <alternativeName>
        <fullName evidence="14">3-oxoacyl-[acyl-carrier-protein] synthase III</fullName>
    </alternativeName>
</protein>
<keyword evidence="9 14" id="KW-0012">Acyltransferase</keyword>
<keyword evidence="7 14" id="KW-0275">Fatty acid biosynthesis</keyword>
<comment type="catalytic activity">
    <reaction evidence="12">
        <text>2-methylpropanoyl-CoA + malonyl-[ACP] + H(+) = 4-methyl-3-oxopentanoyl-[ACP] + CO2 + CoA</text>
        <dbReference type="Rhea" id="RHEA:42268"/>
        <dbReference type="Rhea" id="RHEA-COMP:9623"/>
        <dbReference type="Rhea" id="RHEA-COMP:9940"/>
        <dbReference type="ChEBI" id="CHEBI:15378"/>
        <dbReference type="ChEBI" id="CHEBI:16526"/>
        <dbReference type="ChEBI" id="CHEBI:57287"/>
        <dbReference type="ChEBI" id="CHEBI:57338"/>
        <dbReference type="ChEBI" id="CHEBI:78449"/>
        <dbReference type="ChEBI" id="CHEBI:78820"/>
        <dbReference type="EC" id="2.3.1.300"/>
    </reaction>
    <physiologicalReaction direction="left-to-right" evidence="12">
        <dbReference type="Rhea" id="RHEA:42269"/>
    </physiologicalReaction>
</comment>
<dbReference type="PANTHER" id="PTHR43091:SF1">
    <property type="entry name" value="BETA-KETOACYL-[ACYL-CARRIER-PROTEIN] SYNTHASE III, CHLOROPLASTIC"/>
    <property type="match status" value="1"/>
</dbReference>
<evidence type="ECO:0000256" key="4">
    <source>
        <dbReference type="ARBA" id="ARBA00022679"/>
    </source>
</evidence>
<evidence type="ECO:0000256" key="12">
    <source>
        <dbReference type="ARBA" id="ARBA00052467"/>
    </source>
</evidence>
<feature type="active site" evidence="14">
    <location>
        <position position="337"/>
    </location>
</feature>
<accession>A0A1M7G9L9</accession>
<feature type="active site" evidence="14">
    <location>
        <position position="165"/>
    </location>
</feature>
<evidence type="ECO:0000313" key="18">
    <source>
        <dbReference type="Proteomes" id="UP000184038"/>
    </source>
</evidence>
<dbReference type="GO" id="GO:0033818">
    <property type="term" value="F:beta-ketoacyl-acyl-carrier-protein synthase III activity"/>
    <property type="evidence" value="ECO:0007669"/>
    <property type="project" value="UniProtKB-UniRule"/>
</dbReference>
<evidence type="ECO:0000256" key="8">
    <source>
        <dbReference type="ARBA" id="ARBA00023268"/>
    </source>
</evidence>